<dbReference type="PANTHER" id="PTHR43395">
    <property type="entry name" value="SENSOR HISTIDINE KINASE CHEA"/>
    <property type="match status" value="1"/>
</dbReference>
<dbReference type="InterPro" id="IPR051315">
    <property type="entry name" value="Bact_Chemotaxis_CheA"/>
</dbReference>
<comment type="caution">
    <text evidence="4">The sequence shown here is derived from an EMBL/GenBank/DDBJ whole genome shotgun (WGS) entry which is preliminary data.</text>
</comment>
<dbReference type="SUPFAM" id="SSF47226">
    <property type="entry name" value="Histidine-containing phosphotransfer domain, HPT domain"/>
    <property type="match status" value="2"/>
</dbReference>
<dbReference type="Pfam" id="PF01627">
    <property type="entry name" value="Hpt"/>
    <property type="match status" value="1"/>
</dbReference>
<dbReference type="InterPro" id="IPR008207">
    <property type="entry name" value="Sig_transdc_His_kin_Hpt_dom"/>
</dbReference>
<sequence length="783" mass="86622">MVALDSVLAPLAERIEQAEAALIEYSRHPDHKQQLVLCLWAVHHITAAVQPLRLYKAELLSLEMERGLHRLYHDKVVAERRNLTLGGLMRAIKVFPAYLDHVQRVRVDTGQGLEPCVNDLRRWEGVPPRPKALFFHMDIAEGCGISATATPEADETIRRSANVLLAPYLQGAKSALVRDQGVTSVRTVARIAHKMNTLFAGTVQEPFWLNLTGLCEGLAGGFIVPDECIAQIFKAGAFMIKHAREHGSQPDPRMHYDEYLQQMLYYMASCETRPLYIGHIWQVFGIDGNTGKDSQRGLIHSDVLVAVLDSALVLLNQLVAHLESNDLKAVAAGDLPPVSGALEIIDDLCLRLVAVEEIAHADTMRGVRDLLRQLYDGRFTADSGHRSQVIGWVVSSIVEVQLAVELRLRHGGFVPFGVEELERRKALTAATFTQMAQMQEQLQGVLQRQKLDAVLSGLPLGAGDMQHLAVALNPYLARLDQGHEELRGMVAEAGAGTADATVFSNLARDFSLQLEDIPERETVAQCVAILAAVNEALDFAGMCREAAVIDSGRKWLEVTQPIDHMRHQEPLGRLADAFACLEIHLERSLLDPLENNDHFINLAEQHSGRLVDFIPVQGEAQQELPPETVPETVVSAEDETISEVFREVFLEESRDIIDRLQQVLPQWERSPETADLLEEIRRHFHTFKGNGRAVGLNSLAEFGRVVQDMLDRVIDRAGTMDERLPTLLRDVVAALPQLVATCGGAGHYDAQAVRTLSRRCEAIHQYGDVGSSAGGNNSNAGWQ</sequence>
<proteinExistence type="predicted"/>
<feature type="modified residue" description="Phosphohistidine" evidence="2">
    <location>
        <position position="685"/>
    </location>
</feature>
<dbReference type="GO" id="GO:0000160">
    <property type="term" value="P:phosphorelay signal transduction system"/>
    <property type="evidence" value="ECO:0007669"/>
    <property type="project" value="UniProtKB-KW"/>
</dbReference>
<gene>
    <name evidence="4" type="ORF">CWI75_03450</name>
</gene>
<organism evidence="4 5">
    <name type="scientific">Kineobactrum sediminis</name>
    <dbReference type="NCBI Taxonomy" id="1905677"/>
    <lineage>
        <taxon>Bacteria</taxon>
        <taxon>Pseudomonadati</taxon>
        <taxon>Pseudomonadota</taxon>
        <taxon>Gammaproteobacteria</taxon>
        <taxon>Cellvibrionales</taxon>
        <taxon>Halieaceae</taxon>
        <taxon>Kineobactrum</taxon>
    </lineage>
</organism>
<feature type="domain" description="HPt" evidence="3">
    <location>
        <begin position="638"/>
        <end position="742"/>
    </location>
</feature>
<dbReference type="EMBL" id="PKLZ01000001">
    <property type="protein sequence ID" value="PLW84407.1"/>
    <property type="molecule type" value="Genomic_DNA"/>
</dbReference>
<dbReference type="Gene3D" id="1.20.120.160">
    <property type="entry name" value="HPT domain"/>
    <property type="match status" value="1"/>
</dbReference>
<evidence type="ECO:0000256" key="2">
    <source>
        <dbReference type="PROSITE-ProRule" id="PRU00110"/>
    </source>
</evidence>
<protein>
    <recommendedName>
        <fullName evidence="3">HPt domain-containing protein</fullName>
    </recommendedName>
</protein>
<dbReference type="Proteomes" id="UP000234845">
    <property type="component" value="Unassembled WGS sequence"/>
</dbReference>
<reference evidence="5" key="1">
    <citation type="submission" date="2017-11" db="EMBL/GenBank/DDBJ databases">
        <title>The draft genome sequence of Chromatocurvus sp. F02.</title>
        <authorList>
            <person name="Du Z.-J."/>
            <person name="Chang Y.-Q."/>
        </authorList>
    </citation>
    <scope>NUCLEOTIDE SEQUENCE [LARGE SCALE GENOMIC DNA]</scope>
    <source>
        <strain evidence="5">F02</strain>
    </source>
</reference>
<dbReference type="InterPro" id="IPR058661">
    <property type="entry name" value="FimL_2nd"/>
</dbReference>
<dbReference type="SMART" id="SM00073">
    <property type="entry name" value="HPT"/>
    <property type="match status" value="1"/>
</dbReference>
<evidence type="ECO:0000313" key="4">
    <source>
        <dbReference type="EMBL" id="PLW84407.1"/>
    </source>
</evidence>
<evidence type="ECO:0000256" key="1">
    <source>
        <dbReference type="ARBA" id="ARBA00023012"/>
    </source>
</evidence>
<keyword evidence="1" id="KW-0902">Two-component regulatory system</keyword>
<evidence type="ECO:0000259" key="3">
    <source>
        <dbReference type="PROSITE" id="PS50894"/>
    </source>
</evidence>
<dbReference type="InterPro" id="IPR036641">
    <property type="entry name" value="HPT_dom_sf"/>
</dbReference>
<keyword evidence="5" id="KW-1185">Reference proteome</keyword>
<dbReference type="AlphaFoldDB" id="A0A2N5Y7R4"/>
<dbReference type="GO" id="GO:0004672">
    <property type="term" value="F:protein kinase activity"/>
    <property type="evidence" value="ECO:0007669"/>
    <property type="project" value="UniProtKB-ARBA"/>
</dbReference>
<dbReference type="Pfam" id="PF26379">
    <property type="entry name" value="FimL_2nd"/>
    <property type="match status" value="1"/>
</dbReference>
<keyword evidence="2" id="KW-0597">Phosphoprotein</keyword>
<evidence type="ECO:0000313" key="5">
    <source>
        <dbReference type="Proteomes" id="UP000234845"/>
    </source>
</evidence>
<dbReference type="PANTHER" id="PTHR43395:SF10">
    <property type="entry name" value="CHEMOTAXIS PROTEIN CHEA"/>
    <property type="match status" value="1"/>
</dbReference>
<dbReference type="PROSITE" id="PS50894">
    <property type="entry name" value="HPT"/>
    <property type="match status" value="1"/>
</dbReference>
<accession>A0A2N5Y7R4</accession>
<name>A0A2N5Y7R4_9GAMM</name>